<accession>A0A317DM12</accession>
<gene>
    <name evidence="8" type="ORF">DKT69_10160</name>
</gene>
<evidence type="ECO:0000256" key="3">
    <source>
        <dbReference type="ARBA" id="ARBA00023082"/>
    </source>
</evidence>
<dbReference type="GO" id="GO:0003677">
    <property type="term" value="F:DNA binding"/>
    <property type="evidence" value="ECO:0007669"/>
    <property type="project" value="UniProtKB-KW"/>
</dbReference>
<dbReference type="NCBIfam" id="TIGR02937">
    <property type="entry name" value="sigma70-ECF"/>
    <property type="match status" value="1"/>
</dbReference>
<dbReference type="SUPFAM" id="SSF88946">
    <property type="entry name" value="Sigma2 domain of RNA polymerase sigma factors"/>
    <property type="match status" value="1"/>
</dbReference>
<dbReference type="InterPro" id="IPR014325">
    <property type="entry name" value="RNA_pol_sigma-E_actinobac"/>
</dbReference>
<sequence>MITPEGFDDFVVTRSPRLLRTAFLLTRDWALAEDLLQTALARAWEAWRRIDGDPEPYVRRIIVNAYASSWRRRWWGELPTADLPEAAAEADPHAGLDDRDRLWRALGRLPGRQRAVLVLRYFEDLSEVEISEVLGCSVGTVKSQASRAMAKLRLDETLTPEGMLG</sequence>
<dbReference type="InterPro" id="IPR013324">
    <property type="entry name" value="RNA_pol_sigma_r3/r4-like"/>
</dbReference>
<dbReference type="PANTHER" id="PTHR43133:SF50">
    <property type="entry name" value="ECF RNA POLYMERASE SIGMA FACTOR SIGM"/>
    <property type="match status" value="1"/>
</dbReference>
<dbReference type="InterPro" id="IPR014284">
    <property type="entry name" value="RNA_pol_sigma-70_dom"/>
</dbReference>
<comment type="caution">
    <text evidence="8">The sequence shown here is derived from an EMBL/GenBank/DDBJ whole genome shotgun (WGS) entry which is preliminary data.</text>
</comment>
<keyword evidence="2" id="KW-0805">Transcription regulation</keyword>
<dbReference type="InterPro" id="IPR036388">
    <property type="entry name" value="WH-like_DNA-bd_sf"/>
</dbReference>
<organism evidence="8 9">
    <name type="scientific">Micromonospora sicca</name>
    <dbReference type="NCBI Taxonomy" id="2202420"/>
    <lineage>
        <taxon>Bacteria</taxon>
        <taxon>Bacillati</taxon>
        <taxon>Actinomycetota</taxon>
        <taxon>Actinomycetes</taxon>
        <taxon>Micromonosporales</taxon>
        <taxon>Micromonosporaceae</taxon>
        <taxon>Micromonospora</taxon>
    </lineage>
</organism>
<dbReference type="EMBL" id="QGKS01000176">
    <property type="protein sequence ID" value="PWR15638.1"/>
    <property type="molecule type" value="Genomic_DNA"/>
</dbReference>
<evidence type="ECO:0000256" key="4">
    <source>
        <dbReference type="ARBA" id="ARBA00023125"/>
    </source>
</evidence>
<feature type="domain" description="RNA polymerase sigma-70 region 2" evidence="6">
    <location>
        <begin position="15"/>
        <end position="75"/>
    </location>
</feature>
<evidence type="ECO:0000259" key="6">
    <source>
        <dbReference type="Pfam" id="PF04542"/>
    </source>
</evidence>
<keyword evidence="5" id="KW-0804">Transcription</keyword>
<feature type="domain" description="RNA polymerase sigma factor 70 region 4 type 2" evidence="7">
    <location>
        <begin position="100"/>
        <end position="152"/>
    </location>
</feature>
<dbReference type="InterPro" id="IPR013325">
    <property type="entry name" value="RNA_pol_sigma_r2"/>
</dbReference>
<evidence type="ECO:0000259" key="7">
    <source>
        <dbReference type="Pfam" id="PF08281"/>
    </source>
</evidence>
<evidence type="ECO:0000313" key="9">
    <source>
        <dbReference type="Proteomes" id="UP000246050"/>
    </source>
</evidence>
<dbReference type="Pfam" id="PF04542">
    <property type="entry name" value="Sigma70_r2"/>
    <property type="match status" value="1"/>
</dbReference>
<evidence type="ECO:0000256" key="2">
    <source>
        <dbReference type="ARBA" id="ARBA00023015"/>
    </source>
</evidence>
<dbReference type="PANTHER" id="PTHR43133">
    <property type="entry name" value="RNA POLYMERASE ECF-TYPE SIGMA FACTO"/>
    <property type="match status" value="1"/>
</dbReference>
<dbReference type="CDD" id="cd06171">
    <property type="entry name" value="Sigma70_r4"/>
    <property type="match status" value="1"/>
</dbReference>
<dbReference type="AlphaFoldDB" id="A0A317DM12"/>
<dbReference type="RefSeq" id="WP_109801312.1">
    <property type="nucleotide sequence ID" value="NZ_QGKS01000176.1"/>
</dbReference>
<dbReference type="OrthoDB" id="3692620at2"/>
<keyword evidence="3" id="KW-0731">Sigma factor</keyword>
<dbReference type="Gene3D" id="1.10.1740.10">
    <property type="match status" value="1"/>
</dbReference>
<dbReference type="InterPro" id="IPR007627">
    <property type="entry name" value="RNA_pol_sigma70_r2"/>
</dbReference>
<dbReference type="InterPro" id="IPR039425">
    <property type="entry name" value="RNA_pol_sigma-70-like"/>
</dbReference>
<dbReference type="GO" id="GO:0016987">
    <property type="term" value="F:sigma factor activity"/>
    <property type="evidence" value="ECO:0007669"/>
    <property type="project" value="UniProtKB-KW"/>
</dbReference>
<dbReference type="Gene3D" id="1.10.10.10">
    <property type="entry name" value="Winged helix-like DNA-binding domain superfamily/Winged helix DNA-binding domain"/>
    <property type="match status" value="1"/>
</dbReference>
<reference evidence="8 9" key="1">
    <citation type="submission" date="2018-05" db="EMBL/GenBank/DDBJ databases">
        <title>Micromonosporas from Atacama Desert.</title>
        <authorList>
            <person name="Carro L."/>
            <person name="Golinska P."/>
            <person name="Klenk H.-P."/>
            <person name="Goodfellow M."/>
        </authorList>
    </citation>
    <scope>NUCLEOTIDE SEQUENCE [LARGE SCALE GENOMIC DNA]</scope>
    <source>
        <strain evidence="8 9">4G51</strain>
    </source>
</reference>
<dbReference type="NCBIfam" id="TIGR02983">
    <property type="entry name" value="SigE-fam_strep"/>
    <property type="match status" value="1"/>
</dbReference>
<proteinExistence type="inferred from homology"/>
<dbReference type="SUPFAM" id="SSF88659">
    <property type="entry name" value="Sigma3 and sigma4 domains of RNA polymerase sigma factors"/>
    <property type="match status" value="1"/>
</dbReference>
<evidence type="ECO:0000256" key="5">
    <source>
        <dbReference type="ARBA" id="ARBA00023163"/>
    </source>
</evidence>
<dbReference type="Proteomes" id="UP000246050">
    <property type="component" value="Unassembled WGS sequence"/>
</dbReference>
<keyword evidence="4" id="KW-0238">DNA-binding</keyword>
<dbReference type="Pfam" id="PF08281">
    <property type="entry name" value="Sigma70_r4_2"/>
    <property type="match status" value="1"/>
</dbReference>
<evidence type="ECO:0000256" key="1">
    <source>
        <dbReference type="ARBA" id="ARBA00010641"/>
    </source>
</evidence>
<name>A0A317DM12_9ACTN</name>
<evidence type="ECO:0000313" key="8">
    <source>
        <dbReference type="EMBL" id="PWR15638.1"/>
    </source>
</evidence>
<dbReference type="GO" id="GO:0006352">
    <property type="term" value="P:DNA-templated transcription initiation"/>
    <property type="evidence" value="ECO:0007669"/>
    <property type="project" value="InterPro"/>
</dbReference>
<dbReference type="InterPro" id="IPR013249">
    <property type="entry name" value="RNA_pol_sigma70_r4_t2"/>
</dbReference>
<protein>
    <submittedName>
        <fullName evidence="8">SigE family RNA polymerase sigma factor</fullName>
    </submittedName>
</protein>
<comment type="similarity">
    <text evidence="1">Belongs to the sigma-70 factor family. ECF subfamily.</text>
</comment>